<name>C3LQ78_VIBCM</name>
<proteinExistence type="predicted"/>
<sequence length="30" mass="3551">MKAIKNGAKSRHFYCLGSFLFRKERADVYN</sequence>
<gene>
    <name evidence="1" type="ordered locus">VCM66_2229</name>
</gene>
<dbReference type="EMBL" id="CP001233">
    <property type="protein sequence ID" value="ACP06530.1"/>
    <property type="molecule type" value="Genomic_DNA"/>
</dbReference>
<dbReference type="HOGENOM" id="CLU_3406026_0_0_6"/>
<accession>C3LQ78</accession>
<dbReference type="Proteomes" id="UP000001217">
    <property type="component" value="Chromosome I"/>
</dbReference>
<organism evidence="1 2">
    <name type="scientific">Vibrio cholerae serotype O1 (strain M66-2)</name>
    <dbReference type="NCBI Taxonomy" id="579112"/>
    <lineage>
        <taxon>Bacteria</taxon>
        <taxon>Pseudomonadati</taxon>
        <taxon>Pseudomonadota</taxon>
        <taxon>Gammaproteobacteria</taxon>
        <taxon>Vibrionales</taxon>
        <taxon>Vibrionaceae</taxon>
        <taxon>Vibrio</taxon>
    </lineage>
</organism>
<protein>
    <submittedName>
        <fullName evidence="1">Uncharacterized protein</fullName>
    </submittedName>
</protein>
<dbReference type="AlphaFoldDB" id="C3LQ78"/>
<evidence type="ECO:0000313" key="2">
    <source>
        <dbReference type="Proteomes" id="UP000001217"/>
    </source>
</evidence>
<evidence type="ECO:0000313" key="1">
    <source>
        <dbReference type="EMBL" id="ACP06530.1"/>
    </source>
</evidence>
<reference evidence="1 2" key="1">
    <citation type="journal article" date="2008" name="PLoS ONE">
        <title>A recalibrated molecular clock and independent origins for the cholera pandemic clones.</title>
        <authorList>
            <person name="Feng L."/>
            <person name="Reeves P.R."/>
            <person name="Lan R."/>
            <person name="Ren Y."/>
            <person name="Gao C."/>
            <person name="Zhou Z."/>
            <person name="Ren Y."/>
            <person name="Cheng J."/>
            <person name="Wang W."/>
            <person name="Wang J."/>
            <person name="Qian W."/>
            <person name="Li D."/>
            <person name="Wang L."/>
        </authorList>
    </citation>
    <scope>NUCLEOTIDE SEQUENCE [LARGE SCALE GENOMIC DNA]</scope>
    <source>
        <strain evidence="1 2">M66-2</strain>
    </source>
</reference>
<dbReference type="KEGG" id="vcm:VCM66_2229"/>